<gene>
    <name evidence="2" type="ORF">PNV70_07060</name>
</gene>
<name>A0AAW6E3P6_9FIRM</name>
<evidence type="ECO:0008006" key="4">
    <source>
        <dbReference type="Google" id="ProtNLM"/>
    </source>
</evidence>
<comment type="caution">
    <text evidence="2">The sequence shown here is derived from an EMBL/GenBank/DDBJ whole genome shotgun (WGS) entry which is preliminary data.</text>
</comment>
<dbReference type="AlphaFoldDB" id="A0AAW6E3P6"/>
<sequence length="423" mass="48779">MRKNFLWIMATAIIFTSSCAKAPEEVKKENDILNNTEKAESAELEYQTLDEIRKTSADTLATNTTNVTVNKLIIGNGDVMPAYKVLPYNNNFDLLKPLVKYLYNEEFSLDSPYCEYNIGGQKYNEDDPESDINPHSSIMYAGESMDFTRSLIYHETGYSFYNAVSGDDPYRFTEYFPTEKRYRINLGEQLDSQSYTMVDGGEWSVMDSAKFAQNFVDEYFSPLEKNMFTYQMTDFRVKKLDDSFGYVIEFQRIDQNGNLYDNHYYYANDEDFSKGSTNNWIAENKPYLYSSQIQVTMNSKDTINSFIKCNVPYVGDVIDSGEKLLTLSSAIDIISLNMAGKSSYSFETVELEYYYVGLDCPDFTLNGNFDQENMLNNAEIELRPYWSFTMSNCYPDAYNIDSIVVNQNSLYLVDALTGDFYVY</sequence>
<dbReference type="RefSeq" id="WP_195551461.1">
    <property type="nucleotide sequence ID" value="NZ_JADMNX010000004.1"/>
</dbReference>
<dbReference type="PROSITE" id="PS51257">
    <property type="entry name" value="PROKAR_LIPOPROTEIN"/>
    <property type="match status" value="1"/>
</dbReference>
<evidence type="ECO:0000313" key="3">
    <source>
        <dbReference type="Proteomes" id="UP001211421"/>
    </source>
</evidence>
<dbReference type="EMBL" id="JAQMLS010000004">
    <property type="protein sequence ID" value="MDB8741825.1"/>
    <property type="molecule type" value="Genomic_DNA"/>
</dbReference>
<evidence type="ECO:0000313" key="2">
    <source>
        <dbReference type="EMBL" id="MDB8741825.1"/>
    </source>
</evidence>
<organism evidence="2 3">
    <name type="scientific">Ruminococcus bicirculans</name>
    <name type="common">ex Wegman et al. 2014</name>
    <dbReference type="NCBI Taxonomy" id="1160721"/>
    <lineage>
        <taxon>Bacteria</taxon>
        <taxon>Bacillati</taxon>
        <taxon>Bacillota</taxon>
        <taxon>Clostridia</taxon>
        <taxon>Eubacteriales</taxon>
        <taxon>Oscillospiraceae</taxon>
        <taxon>Ruminococcus</taxon>
    </lineage>
</organism>
<feature type="signal peptide" evidence="1">
    <location>
        <begin position="1"/>
        <end position="22"/>
    </location>
</feature>
<proteinExistence type="predicted"/>
<accession>A0AAW6E3P6</accession>
<evidence type="ECO:0000256" key="1">
    <source>
        <dbReference type="SAM" id="SignalP"/>
    </source>
</evidence>
<protein>
    <recommendedName>
        <fullName evidence="4">Secreted protein</fullName>
    </recommendedName>
</protein>
<dbReference type="Proteomes" id="UP001211421">
    <property type="component" value="Unassembled WGS sequence"/>
</dbReference>
<reference evidence="2" key="1">
    <citation type="submission" date="2023-01" db="EMBL/GenBank/DDBJ databases">
        <title>Human gut microbiome strain richness.</title>
        <authorList>
            <person name="Chen-Liaw A."/>
        </authorList>
    </citation>
    <scope>NUCLEOTIDE SEQUENCE</scope>
    <source>
        <strain evidence="2">D59st1_B8_D59t2_181005</strain>
    </source>
</reference>
<feature type="chain" id="PRO_5043711762" description="Secreted protein" evidence="1">
    <location>
        <begin position="23"/>
        <end position="423"/>
    </location>
</feature>
<keyword evidence="1" id="KW-0732">Signal</keyword>